<evidence type="ECO:0000313" key="7">
    <source>
        <dbReference type="Proteomes" id="UP000727407"/>
    </source>
</evidence>
<dbReference type="Proteomes" id="UP000727407">
    <property type="component" value="Unassembled WGS sequence"/>
</dbReference>
<feature type="transmembrane region" description="Helical" evidence="5">
    <location>
        <begin position="56"/>
        <end position="77"/>
    </location>
</feature>
<gene>
    <name evidence="6" type="primary">cd63</name>
    <name evidence="6" type="ORF">DAT39_015288</name>
</gene>
<proteinExistence type="predicted"/>
<feature type="transmembrane region" description="Helical" evidence="5">
    <location>
        <begin position="309"/>
        <end position="333"/>
    </location>
</feature>
<feature type="non-terminal residue" evidence="6">
    <location>
        <position position="1"/>
    </location>
</feature>
<dbReference type="Pfam" id="PF00335">
    <property type="entry name" value="Tetraspanin"/>
    <property type="match status" value="2"/>
</dbReference>
<evidence type="ECO:0000256" key="5">
    <source>
        <dbReference type="SAM" id="Phobius"/>
    </source>
</evidence>
<keyword evidence="4 5" id="KW-0472">Membrane</keyword>
<comment type="caution">
    <text evidence="6">The sequence shown here is derived from an EMBL/GenBank/DDBJ whole genome shotgun (WGS) entry which is preliminary data.</text>
</comment>
<feature type="transmembrane region" description="Helical" evidence="5">
    <location>
        <begin position="277"/>
        <end position="302"/>
    </location>
</feature>
<dbReference type="AlphaFoldDB" id="A0A8J4UBK5"/>
<organism evidence="6 7">
    <name type="scientific">Clarias magur</name>
    <name type="common">Asian catfish</name>
    <name type="synonym">Macropteronotus magur</name>
    <dbReference type="NCBI Taxonomy" id="1594786"/>
    <lineage>
        <taxon>Eukaryota</taxon>
        <taxon>Metazoa</taxon>
        <taxon>Chordata</taxon>
        <taxon>Craniata</taxon>
        <taxon>Vertebrata</taxon>
        <taxon>Euteleostomi</taxon>
        <taxon>Actinopterygii</taxon>
        <taxon>Neopterygii</taxon>
        <taxon>Teleostei</taxon>
        <taxon>Ostariophysi</taxon>
        <taxon>Siluriformes</taxon>
        <taxon>Clariidae</taxon>
        <taxon>Clarias</taxon>
    </lineage>
</organism>
<feature type="transmembrane region" description="Helical" evidence="5">
    <location>
        <begin position="84"/>
        <end position="109"/>
    </location>
</feature>
<comment type="subcellular location">
    <subcellularLocation>
        <location evidence="1">Membrane</location>
        <topology evidence="1">Multi-pass membrane protein</topology>
    </subcellularLocation>
</comment>
<sequence>MAPVTGGMKCVKFLIFSINFVFLLCSLAFFMLGFLVKNDLISVPNVSQQSKDTSSIFFMVVGGVVIFVTFFGSCGAWKENHCMVITFVILLSFILIAEIFLTVGGYVLLNKMLANSSKTLQTMIKEYKTKDKYKKIMDNIQQQLECCGSVAVSDWVGFQPDGISVPDSCCRNVTLNCGAKAMNNSKVIYTEGCWIVHTSFYYKIVPGLGVTILVIALIEIFSVVLGCMLICGMRKGYKVIGNDYKNVTVCGLALIIVGVLAKVAVNDFPEVQQLANTSFPIVIIVVGVVIFFIAFFGCCGAWKDNYCMVTTFAVLLSFIIIIEIGIAITAYVFRGQLKTIVEGGMNKMIKNYTNPDIQKNVDKLQHKLKCCGSVNASDWINYKPDKNSVPDSCCKNQTQSCGAGALKDSSKIFNQGCATVVEDFLKKNILWVGVAALVIAFIE</sequence>
<dbReference type="PRINTS" id="PR00259">
    <property type="entry name" value="TMFOUR"/>
</dbReference>
<dbReference type="InterPro" id="IPR008952">
    <property type="entry name" value="Tetraspanin_EC2_sf"/>
</dbReference>
<dbReference type="GO" id="GO:0005886">
    <property type="term" value="C:plasma membrane"/>
    <property type="evidence" value="ECO:0007669"/>
    <property type="project" value="TreeGrafter"/>
</dbReference>
<dbReference type="EMBL" id="QNUK01000345">
    <property type="protein sequence ID" value="KAF5895014.1"/>
    <property type="molecule type" value="Genomic_DNA"/>
</dbReference>
<dbReference type="InterPro" id="IPR018499">
    <property type="entry name" value="Tetraspanin/Peripherin"/>
</dbReference>
<evidence type="ECO:0000256" key="1">
    <source>
        <dbReference type="ARBA" id="ARBA00004141"/>
    </source>
</evidence>
<keyword evidence="2 5" id="KW-0812">Transmembrane</keyword>
<dbReference type="Gene3D" id="1.10.1450.10">
    <property type="entry name" value="Tetraspanin"/>
    <property type="match status" value="2"/>
</dbReference>
<keyword evidence="7" id="KW-1185">Reference proteome</keyword>
<dbReference type="OrthoDB" id="10033535at2759"/>
<protein>
    <submittedName>
        <fullName evidence="6">CD63 antigen</fullName>
    </submittedName>
</protein>
<feature type="transmembrane region" description="Helical" evidence="5">
    <location>
        <begin position="208"/>
        <end position="232"/>
    </location>
</feature>
<evidence type="ECO:0000256" key="2">
    <source>
        <dbReference type="ARBA" id="ARBA00022692"/>
    </source>
</evidence>
<name>A0A8J4UBK5_CLAMG</name>
<reference evidence="6" key="1">
    <citation type="submission" date="2020-07" db="EMBL/GenBank/DDBJ databases">
        <title>Clarias magur genome sequencing, assembly and annotation.</title>
        <authorList>
            <person name="Kushwaha B."/>
            <person name="Kumar R."/>
            <person name="Das P."/>
            <person name="Joshi C.G."/>
            <person name="Kumar D."/>
            <person name="Nagpure N.S."/>
            <person name="Pandey M."/>
            <person name="Agarwal S."/>
            <person name="Srivastava S."/>
            <person name="Singh M."/>
            <person name="Sahoo L."/>
            <person name="Jayasankar P."/>
            <person name="Meher P.K."/>
            <person name="Koringa P.G."/>
            <person name="Iquebal M.A."/>
            <person name="Das S.P."/>
            <person name="Bit A."/>
            <person name="Patnaik S."/>
            <person name="Patel N."/>
            <person name="Shah T.M."/>
            <person name="Hinsu A."/>
            <person name="Jena J.K."/>
        </authorList>
    </citation>
    <scope>NUCLEOTIDE SEQUENCE</scope>
    <source>
        <strain evidence="6">CIFAMagur01</strain>
        <tissue evidence="6">Testis</tissue>
    </source>
</reference>
<evidence type="ECO:0000313" key="6">
    <source>
        <dbReference type="EMBL" id="KAF5895014.1"/>
    </source>
</evidence>
<feature type="transmembrane region" description="Helical" evidence="5">
    <location>
        <begin position="12"/>
        <end position="36"/>
    </location>
</feature>
<dbReference type="GO" id="GO:1900746">
    <property type="term" value="P:regulation of vascular endothelial growth factor signaling pathway"/>
    <property type="evidence" value="ECO:0007669"/>
    <property type="project" value="TreeGrafter"/>
</dbReference>
<dbReference type="SUPFAM" id="SSF48652">
    <property type="entry name" value="Tetraspanin"/>
    <property type="match status" value="2"/>
</dbReference>
<evidence type="ECO:0000256" key="3">
    <source>
        <dbReference type="ARBA" id="ARBA00022989"/>
    </source>
</evidence>
<dbReference type="PANTHER" id="PTHR19282">
    <property type="entry name" value="TETRASPANIN"/>
    <property type="match status" value="1"/>
</dbReference>
<feature type="transmembrane region" description="Helical" evidence="5">
    <location>
        <begin position="244"/>
        <end position="265"/>
    </location>
</feature>
<accession>A0A8J4UBK5</accession>
<evidence type="ECO:0000256" key="4">
    <source>
        <dbReference type="ARBA" id="ARBA00023136"/>
    </source>
</evidence>
<keyword evidence="3 5" id="KW-1133">Transmembrane helix</keyword>
<dbReference type="PANTHER" id="PTHR19282:SF456">
    <property type="entry name" value="CD63 MOLECULE"/>
    <property type="match status" value="1"/>
</dbReference>